<dbReference type="Proteomes" id="UP001595711">
    <property type="component" value="Unassembled WGS sequence"/>
</dbReference>
<dbReference type="PANTHER" id="PTHR33204">
    <property type="entry name" value="TRANSCRIPTIONAL REGULATOR, MARR FAMILY"/>
    <property type="match status" value="1"/>
</dbReference>
<dbReference type="Pfam" id="PF01638">
    <property type="entry name" value="HxlR"/>
    <property type="match status" value="1"/>
</dbReference>
<feature type="region of interest" description="Disordered" evidence="4">
    <location>
        <begin position="136"/>
        <end position="161"/>
    </location>
</feature>
<dbReference type="Gene3D" id="1.10.10.10">
    <property type="entry name" value="Winged helix-like DNA-binding domain superfamily/Winged helix DNA-binding domain"/>
    <property type="match status" value="1"/>
</dbReference>
<reference evidence="7" key="1">
    <citation type="journal article" date="2019" name="Int. J. Syst. Evol. Microbiol.">
        <title>The Global Catalogue of Microorganisms (GCM) 10K type strain sequencing project: providing services to taxonomists for standard genome sequencing and annotation.</title>
        <authorList>
            <consortium name="The Broad Institute Genomics Platform"/>
            <consortium name="The Broad Institute Genome Sequencing Center for Infectious Disease"/>
            <person name="Wu L."/>
            <person name="Ma J."/>
        </authorList>
    </citation>
    <scope>NUCLEOTIDE SEQUENCE [LARGE SCALE GENOMIC DNA]</scope>
    <source>
        <strain evidence="7">KCTC 42182</strain>
    </source>
</reference>
<evidence type="ECO:0000256" key="2">
    <source>
        <dbReference type="ARBA" id="ARBA00023125"/>
    </source>
</evidence>
<evidence type="ECO:0000256" key="1">
    <source>
        <dbReference type="ARBA" id="ARBA00023015"/>
    </source>
</evidence>
<evidence type="ECO:0000313" key="7">
    <source>
        <dbReference type="Proteomes" id="UP001595711"/>
    </source>
</evidence>
<accession>A0ABV7VMM7</accession>
<dbReference type="PANTHER" id="PTHR33204:SF36">
    <property type="entry name" value="TRANSCRIPTIONAL REGULATORY PROTEIN"/>
    <property type="match status" value="1"/>
</dbReference>
<dbReference type="InterPro" id="IPR036390">
    <property type="entry name" value="WH_DNA-bd_sf"/>
</dbReference>
<evidence type="ECO:0000256" key="4">
    <source>
        <dbReference type="SAM" id="MobiDB-lite"/>
    </source>
</evidence>
<evidence type="ECO:0000313" key="6">
    <source>
        <dbReference type="EMBL" id="MFC3678142.1"/>
    </source>
</evidence>
<organism evidence="6 7">
    <name type="scientific">Ferrovibrio xuzhouensis</name>
    <dbReference type="NCBI Taxonomy" id="1576914"/>
    <lineage>
        <taxon>Bacteria</taxon>
        <taxon>Pseudomonadati</taxon>
        <taxon>Pseudomonadota</taxon>
        <taxon>Alphaproteobacteria</taxon>
        <taxon>Rhodospirillales</taxon>
        <taxon>Rhodospirillaceae</taxon>
        <taxon>Ferrovibrio</taxon>
    </lineage>
</organism>
<dbReference type="EMBL" id="JBHRYJ010000007">
    <property type="protein sequence ID" value="MFC3678142.1"/>
    <property type="molecule type" value="Genomic_DNA"/>
</dbReference>
<protein>
    <submittedName>
        <fullName evidence="6">Winged helix-turn-helix transcriptional regulator</fullName>
    </submittedName>
</protein>
<evidence type="ECO:0000256" key="3">
    <source>
        <dbReference type="ARBA" id="ARBA00023163"/>
    </source>
</evidence>
<name>A0ABV7VMM7_9PROT</name>
<gene>
    <name evidence="6" type="ORF">ACFOOQ_21510</name>
</gene>
<keyword evidence="7" id="KW-1185">Reference proteome</keyword>
<comment type="caution">
    <text evidence="6">The sequence shown here is derived from an EMBL/GenBank/DDBJ whole genome shotgun (WGS) entry which is preliminary data.</text>
</comment>
<dbReference type="InterPro" id="IPR036388">
    <property type="entry name" value="WH-like_DNA-bd_sf"/>
</dbReference>
<sequence length="161" mass="18656">MRWDDLSEQPCSMARSLAVLGDRWTLLILRDCFLRIRRFEDFQASLGIARRVLTERLDKLVGEGVLARVPYQQRPLRHDYRLTDKGRDLYPVILSLVHWGDRYYDDGRGPPMLHRHLACGHDFRSVLTCSECGEELRPQDVQPHPGPGLEKPARKPARRSA</sequence>
<keyword evidence="2" id="KW-0238">DNA-binding</keyword>
<keyword evidence="3" id="KW-0804">Transcription</keyword>
<feature type="domain" description="HTH hxlR-type" evidence="5">
    <location>
        <begin position="11"/>
        <end position="108"/>
    </location>
</feature>
<dbReference type="InterPro" id="IPR002577">
    <property type="entry name" value="HTH_HxlR"/>
</dbReference>
<proteinExistence type="predicted"/>
<evidence type="ECO:0000259" key="5">
    <source>
        <dbReference type="PROSITE" id="PS51118"/>
    </source>
</evidence>
<keyword evidence="1" id="KW-0805">Transcription regulation</keyword>
<dbReference type="SUPFAM" id="SSF46785">
    <property type="entry name" value="Winged helix' DNA-binding domain"/>
    <property type="match status" value="1"/>
</dbReference>
<dbReference type="PROSITE" id="PS51118">
    <property type="entry name" value="HTH_HXLR"/>
    <property type="match status" value="1"/>
</dbReference>